<evidence type="ECO:0000313" key="2">
    <source>
        <dbReference type="Proteomes" id="UP000793456"/>
    </source>
</evidence>
<dbReference type="EMBL" id="CM011677">
    <property type="protein sequence ID" value="TMS20037.1"/>
    <property type="molecule type" value="Genomic_DNA"/>
</dbReference>
<comment type="caution">
    <text evidence="1">The sequence shown here is derived from an EMBL/GenBank/DDBJ whole genome shotgun (WGS) entry which is preliminary data.</text>
</comment>
<reference evidence="1" key="1">
    <citation type="submission" date="2018-11" db="EMBL/GenBank/DDBJ databases">
        <title>The sequence and de novo assembly of Larimichthys crocea genome using PacBio and Hi-C technologies.</title>
        <authorList>
            <person name="Xu P."/>
            <person name="Chen B."/>
            <person name="Zhou Z."/>
            <person name="Ke Q."/>
            <person name="Wu Y."/>
            <person name="Bai H."/>
            <person name="Pu F."/>
        </authorList>
    </citation>
    <scope>NUCLEOTIDE SEQUENCE</scope>
    <source>
        <tissue evidence="1">Muscle</tissue>
    </source>
</reference>
<protein>
    <submittedName>
        <fullName evidence="1">Uncharacterized protein</fullName>
    </submittedName>
</protein>
<gene>
    <name evidence="1" type="ORF">E3U43_006530</name>
</gene>
<dbReference type="Proteomes" id="UP000793456">
    <property type="component" value="Chromosome IV"/>
</dbReference>
<proteinExistence type="predicted"/>
<accession>A0ACD3RKZ3</accession>
<evidence type="ECO:0000313" key="1">
    <source>
        <dbReference type="EMBL" id="TMS20037.1"/>
    </source>
</evidence>
<keyword evidence="2" id="KW-1185">Reference proteome</keyword>
<sequence>MYILIIPNVLKDMHNDNLRYRDFGKSGFEGCFYKNLCWDSEQFHIQYRLNVLHSFPLQRQSFEVYCLVSGCLLAFVPTFSESSVSKMENVDVLSKSFFLLKKSP</sequence>
<name>A0ACD3RKZ3_LARCR</name>
<organism evidence="1 2">
    <name type="scientific">Larimichthys crocea</name>
    <name type="common">Large yellow croaker</name>
    <name type="synonym">Pseudosciaena crocea</name>
    <dbReference type="NCBI Taxonomy" id="215358"/>
    <lineage>
        <taxon>Eukaryota</taxon>
        <taxon>Metazoa</taxon>
        <taxon>Chordata</taxon>
        <taxon>Craniata</taxon>
        <taxon>Vertebrata</taxon>
        <taxon>Euteleostomi</taxon>
        <taxon>Actinopterygii</taxon>
        <taxon>Neopterygii</taxon>
        <taxon>Teleostei</taxon>
        <taxon>Neoteleostei</taxon>
        <taxon>Acanthomorphata</taxon>
        <taxon>Eupercaria</taxon>
        <taxon>Sciaenidae</taxon>
        <taxon>Larimichthys</taxon>
    </lineage>
</organism>